<dbReference type="AlphaFoldDB" id="A0A1B9ID40"/>
<evidence type="ECO:0000313" key="5">
    <source>
        <dbReference type="Proteomes" id="UP000094020"/>
    </source>
</evidence>
<dbReference type="RefSeq" id="XP_019014632.1">
    <property type="nucleotide sequence ID" value="XM_019152494.1"/>
</dbReference>
<dbReference type="GeneID" id="30169085"/>
<reference evidence="4" key="2">
    <citation type="submission" date="2013-07" db="EMBL/GenBank/DDBJ databases">
        <authorList>
            <consortium name="The Broad Institute Genome Sequencing Platform"/>
            <person name="Cuomo C."/>
            <person name="Litvintseva A."/>
            <person name="Chen Y."/>
            <person name="Heitman J."/>
            <person name="Sun S."/>
            <person name="Springer D."/>
            <person name="Dromer F."/>
            <person name="Young S.K."/>
            <person name="Zeng Q."/>
            <person name="Gargeya S."/>
            <person name="Fitzgerald M."/>
            <person name="Abouelleil A."/>
            <person name="Alvarado L."/>
            <person name="Berlin A.M."/>
            <person name="Chapman S.B."/>
            <person name="Dewar J."/>
            <person name="Goldberg J."/>
            <person name="Griggs A."/>
            <person name="Gujja S."/>
            <person name="Hansen M."/>
            <person name="Howarth C."/>
            <person name="Imamovic A."/>
            <person name="Larimer J."/>
            <person name="McCowan C."/>
            <person name="Murphy C."/>
            <person name="Pearson M."/>
            <person name="Priest M."/>
            <person name="Roberts A."/>
            <person name="Saif S."/>
            <person name="Shea T."/>
            <person name="Sykes S."/>
            <person name="Wortman J."/>
            <person name="Nusbaum C."/>
            <person name="Birren B."/>
        </authorList>
    </citation>
    <scope>NUCLEOTIDE SEQUENCE</scope>
    <source>
        <strain evidence="4">CBS 10737</strain>
    </source>
</reference>
<keyword evidence="2" id="KW-0812">Transmembrane</keyword>
<dbReference type="Gene3D" id="3.30.710.10">
    <property type="entry name" value="Potassium Channel Kv1.1, Chain A"/>
    <property type="match status" value="1"/>
</dbReference>
<sequence length="275" mass="31863">MPTYGSTDNAQNPQSPPTNMDVPRVALVSNDGSTLWVNSDSLIKSSTFFADMFNICKLNTSSVESEAQISIISRSNESILIDTNKKVLELFVDFVSVSQPSLSRFNNLEDTVTLYKLCQFYDFNPDLIGMIKTQLKRFSLTQSWKLLEIASKINDEELIEMALKELKWGEFILGIKGDNREFWERLESLSPIWRIHLLKITLGDPKGNMNLPLSLPITADFPSQQSKYWQKIMDRRLNFILKEETRSFWKLISLFILAIIIFFCLPFIIFFNWFK</sequence>
<evidence type="ECO:0000313" key="4">
    <source>
        <dbReference type="EMBL" id="WWC66705.1"/>
    </source>
</evidence>
<dbReference type="InterPro" id="IPR011333">
    <property type="entry name" value="SKP1/BTB/POZ_sf"/>
</dbReference>
<dbReference type="EMBL" id="CP144519">
    <property type="protein sequence ID" value="WWC66705.1"/>
    <property type="molecule type" value="Genomic_DNA"/>
</dbReference>
<organism evidence="3">
    <name type="scientific">Kwoniella pini CBS 10737</name>
    <dbReference type="NCBI Taxonomy" id="1296096"/>
    <lineage>
        <taxon>Eukaryota</taxon>
        <taxon>Fungi</taxon>
        <taxon>Dikarya</taxon>
        <taxon>Basidiomycota</taxon>
        <taxon>Agaricomycotina</taxon>
        <taxon>Tremellomycetes</taxon>
        <taxon>Tremellales</taxon>
        <taxon>Cryptococcaceae</taxon>
        <taxon>Kwoniella</taxon>
    </lineage>
</organism>
<feature type="region of interest" description="Disordered" evidence="1">
    <location>
        <begin position="1"/>
        <end position="23"/>
    </location>
</feature>
<feature type="transmembrane region" description="Helical" evidence="2">
    <location>
        <begin position="251"/>
        <end position="274"/>
    </location>
</feature>
<evidence type="ECO:0008006" key="6">
    <source>
        <dbReference type="Google" id="ProtNLM"/>
    </source>
</evidence>
<gene>
    <name evidence="3" type="ORF">I206_00716</name>
    <name evidence="4" type="ORF">I206_100609</name>
</gene>
<reference evidence="3" key="1">
    <citation type="submission" date="2013-07" db="EMBL/GenBank/DDBJ databases">
        <title>The Genome Sequence of Cryptococcus pinus CBS10737.</title>
        <authorList>
            <consortium name="The Broad Institute Genome Sequencing Platform"/>
            <person name="Cuomo C."/>
            <person name="Litvintseva A."/>
            <person name="Chen Y."/>
            <person name="Heitman J."/>
            <person name="Sun S."/>
            <person name="Springer D."/>
            <person name="Dromer F."/>
            <person name="Young S.K."/>
            <person name="Zeng Q."/>
            <person name="Gargeya S."/>
            <person name="Fitzgerald M."/>
            <person name="Abouelleil A."/>
            <person name="Alvarado L."/>
            <person name="Berlin A.M."/>
            <person name="Chapman S.B."/>
            <person name="Dewar J."/>
            <person name="Goldberg J."/>
            <person name="Griggs A."/>
            <person name="Gujja S."/>
            <person name="Hansen M."/>
            <person name="Howarth C."/>
            <person name="Imamovic A."/>
            <person name="Larimer J."/>
            <person name="McCowan C."/>
            <person name="Murphy C."/>
            <person name="Pearson M."/>
            <person name="Priest M."/>
            <person name="Roberts A."/>
            <person name="Saif S."/>
            <person name="Shea T."/>
            <person name="Sykes S."/>
            <person name="Wortman J."/>
            <person name="Nusbaum C."/>
            <person name="Birren B."/>
        </authorList>
    </citation>
    <scope>NUCLEOTIDE SEQUENCE [LARGE SCALE GENOMIC DNA]</scope>
    <source>
        <strain evidence="3">CBS 10737</strain>
    </source>
</reference>
<keyword evidence="2" id="KW-0472">Membrane</keyword>
<evidence type="ECO:0000256" key="1">
    <source>
        <dbReference type="SAM" id="MobiDB-lite"/>
    </source>
</evidence>
<protein>
    <recommendedName>
        <fullName evidence="6">BTB domain-containing protein</fullName>
    </recommendedName>
</protein>
<keyword evidence="2" id="KW-1133">Transmembrane helix</keyword>
<reference evidence="4" key="4">
    <citation type="submission" date="2024-02" db="EMBL/GenBank/DDBJ databases">
        <title>Comparative genomics of Cryptococcus and Kwoniella reveals pathogenesis evolution and contrasting modes of karyotype evolution via chromosome fusion or intercentromeric recombination.</title>
        <authorList>
            <person name="Coelho M.A."/>
            <person name="David-Palma M."/>
            <person name="Shea T."/>
            <person name="Bowers K."/>
            <person name="McGinley-Smith S."/>
            <person name="Mohammad A.W."/>
            <person name="Gnirke A."/>
            <person name="Yurkov A.M."/>
            <person name="Nowrousian M."/>
            <person name="Sun S."/>
            <person name="Cuomo C.A."/>
            <person name="Heitman J."/>
        </authorList>
    </citation>
    <scope>NUCLEOTIDE SEQUENCE</scope>
    <source>
        <strain evidence="4">CBS 10737</strain>
    </source>
</reference>
<feature type="compositionally biased region" description="Polar residues" evidence="1">
    <location>
        <begin position="1"/>
        <end position="13"/>
    </location>
</feature>
<reference evidence="3" key="3">
    <citation type="submission" date="2016-07" db="EMBL/GenBank/DDBJ databases">
        <title>Evolution of pathogenesis and genome organization in the Tremellales.</title>
        <authorList>
            <person name="Cuomo C."/>
            <person name="Litvintseva A."/>
            <person name="Heitman J."/>
            <person name="Chen Y."/>
            <person name="Sun S."/>
            <person name="Springer D."/>
            <person name="Dromer F."/>
            <person name="Young S."/>
            <person name="Zeng Q."/>
            <person name="Chapman S."/>
            <person name="Gujja S."/>
            <person name="Saif S."/>
            <person name="Birren B."/>
        </authorList>
    </citation>
    <scope>NUCLEOTIDE SEQUENCE</scope>
    <source>
        <strain evidence="3">CBS 10737</strain>
    </source>
</reference>
<name>A0A1B9ID40_9TREE</name>
<accession>A0A1B9ID40</accession>
<proteinExistence type="predicted"/>
<keyword evidence="5" id="KW-1185">Reference proteome</keyword>
<evidence type="ECO:0000256" key="2">
    <source>
        <dbReference type="SAM" id="Phobius"/>
    </source>
</evidence>
<dbReference type="EMBL" id="KI894007">
    <property type="protein sequence ID" value="OCF53413.1"/>
    <property type="molecule type" value="Genomic_DNA"/>
</dbReference>
<dbReference type="KEGG" id="kpin:30169085"/>
<evidence type="ECO:0000313" key="3">
    <source>
        <dbReference type="EMBL" id="OCF53413.1"/>
    </source>
</evidence>
<dbReference type="Proteomes" id="UP000094020">
    <property type="component" value="Chromosome 1"/>
</dbReference>